<dbReference type="Pfam" id="PF13472">
    <property type="entry name" value="Lipase_GDSL_2"/>
    <property type="match status" value="1"/>
</dbReference>
<dbReference type="CDD" id="cd01833">
    <property type="entry name" value="XynB_like"/>
    <property type="match status" value="1"/>
</dbReference>
<feature type="chain" id="PRO_5004462966" evidence="2">
    <location>
        <begin position="24"/>
        <end position="429"/>
    </location>
</feature>
<dbReference type="AlphaFoldDB" id="R8BR64"/>
<accession>R8BR64</accession>
<keyword evidence="2" id="KW-0732">Signal</keyword>
<dbReference type="OrthoDB" id="3915838at2759"/>
<dbReference type="KEGG" id="tmn:UCRPA7_2658"/>
<organism evidence="4 5">
    <name type="scientific">Phaeoacremonium minimum (strain UCR-PA7)</name>
    <name type="common">Esca disease fungus</name>
    <name type="synonym">Togninia minima</name>
    <dbReference type="NCBI Taxonomy" id="1286976"/>
    <lineage>
        <taxon>Eukaryota</taxon>
        <taxon>Fungi</taxon>
        <taxon>Dikarya</taxon>
        <taxon>Ascomycota</taxon>
        <taxon>Pezizomycotina</taxon>
        <taxon>Sordariomycetes</taxon>
        <taxon>Sordariomycetidae</taxon>
        <taxon>Togniniales</taxon>
        <taxon>Togniniaceae</taxon>
        <taxon>Phaeoacremonium</taxon>
    </lineage>
</organism>
<reference evidence="5" key="1">
    <citation type="journal article" date="2013" name="Genome Announc.">
        <title>Draft genome sequence of the ascomycete Phaeoacremonium aleophilum strain UCR-PA7, a causal agent of the esca disease complex in grapevines.</title>
        <authorList>
            <person name="Blanco-Ulate B."/>
            <person name="Rolshausen P."/>
            <person name="Cantu D."/>
        </authorList>
    </citation>
    <scope>NUCLEOTIDE SEQUENCE [LARGE SCALE GENOMIC DNA]</scope>
    <source>
        <strain evidence="5">UCR-PA7</strain>
    </source>
</reference>
<dbReference type="Proteomes" id="UP000014074">
    <property type="component" value="Unassembled WGS sequence"/>
</dbReference>
<gene>
    <name evidence="4" type="ORF">UCRPA7_2658</name>
</gene>
<sequence length="429" mass="47014">MTSIHVFGLLASLIFAFCSFSLAIEHSDGSSPYGDGFAPDVILNGTSWDHDYPAFEGTSAPDLGGDIDDSNGTDSSPDLSRRAAQDFYLRVMPLGASITEGVQSTDGNGYRKWLRSQLRWMGWKVIMVGSKVNGNMADRDNEGHSGWVITEIQSAFRSSAWMMPNVVLINAGTNDCNYNTDPGNAGARLRGMLDEIYNTVPGVTIIVSTLARSRNTDSCAGSVSQQYRDLVKNSYQGARIAVADFYSVMQMSDLSSDGIHPNNFGYKLFAAVWWDAIRRVESRIQPPAQVANLDDAAASAARTCNKVAGNARGPVQSQVGSGHDDGKYVHNRIEKGALISARIEKRDDPKSITDAIPWHMFFANIVVNNPNFSRKEALDDWIRVFHDTNGRNTYNYRQNQGNGNFGPSTTFDVDMDCNSGPCEWTQSAP</sequence>
<dbReference type="PANTHER" id="PTHR30383:SF31">
    <property type="entry name" value="SGNH HYDROLASE-TYPE ESTERASE DOMAIN-CONTAINING PROTEIN-RELATED"/>
    <property type="match status" value="1"/>
</dbReference>
<evidence type="ECO:0000256" key="1">
    <source>
        <dbReference type="SAM" id="MobiDB-lite"/>
    </source>
</evidence>
<dbReference type="Gene3D" id="3.40.50.1110">
    <property type="entry name" value="SGNH hydrolase"/>
    <property type="match status" value="1"/>
</dbReference>
<evidence type="ECO:0000256" key="2">
    <source>
        <dbReference type="SAM" id="SignalP"/>
    </source>
</evidence>
<feature type="region of interest" description="Disordered" evidence="1">
    <location>
        <begin position="59"/>
        <end position="78"/>
    </location>
</feature>
<dbReference type="PANTHER" id="PTHR30383">
    <property type="entry name" value="THIOESTERASE 1/PROTEASE 1/LYSOPHOSPHOLIPASE L1"/>
    <property type="match status" value="1"/>
</dbReference>
<feature type="domain" description="SGNH hydrolase-type esterase" evidence="3">
    <location>
        <begin position="94"/>
        <end position="268"/>
    </location>
</feature>
<feature type="signal peptide" evidence="2">
    <location>
        <begin position="1"/>
        <end position="23"/>
    </location>
</feature>
<keyword evidence="5" id="KW-1185">Reference proteome</keyword>
<dbReference type="eggNOG" id="ENOG502SKC8">
    <property type="taxonomic scope" value="Eukaryota"/>
</dbReference>
<dbReference type="RefSeq" id="XP_007913424.1">
    <property type="nucleotide sequence ID" value="XM_007915233.1"/>
</dbReference>
<dbReference type="InterPro" id="IPR013830">
    <property type="entry name" value="SGNH_hydro"/>
</dbReference>
<dbReference type="InterPro" id="IPR036514">
    <property type="entry name" value="SGNH_hydro_sf"/>
</dbReference>
<dbReference type="EMBL" id="KB932956">
    <property type="protein sequence ID" value="EOO01853.1"/>
    <property type="molecule type" value="Genomic_DNA"/>
</dbReference>
<proteinExistence type="predicted"/>
<dbReference type="InterPro" id="IPR051532">
    <property type="entry name" value="Ester_Hydrolysis_Enzymes"/>
</dbReference>
<evidence type="ECO:0000313" key="5">
    <source>
        <dbReference type="Proteomes" id="UP000014074"/>
    </source>
</evidence>
<dbReference type="HOGENOM" id="CLU_639661_0_0_1"/>
<evidence type="ECO:0000259" key="3">
    <source>
        <dbReference type="Pfam" id="PF13472"/>
    </source>
</evidence>
<protein>
    <submittedName>
        <fullName evidence="4">Putative carbohydrate esterase family 3 protein</fullName>
    </submittedName>
</protein>
<evidence type="ECO:0000313" key="4">
    <source>
        <dbReference type="EMBL" id="EOO01853.1"/>
    </source>
</evidence>
<name>R8BR64_PHAM7</name>
<dbReference type="GeneID" id="19322928"/>
<dbReference type="GO" id="GO:0004622">
    <property type="term" value="F:phosphatidylcholine lysophospholipase activity"/>
    <property type="evidence" value="ECO:0007669"/>
    <property type="project" value="TreeGrafter"/>
</dbReference>
<dbReference type="SUPFAM" id="SSF52266">
    <property type="entry name" value="SGNH hydrolase"/>
    <property type="match status" value="1"/>
</dbReference>